<evidence type="ECO:0000313" key="1">
    <source>
        <dbReference type="EMBL" id="MFD1711770.1"/>
    </source>
</evidence>
<keyword evidence="2" id="KW-1185">Reference proteome</keyword>
<name>A0ABW4KUV9_9BURK</name>
<protein>
    <recommendedName>
        <fullName evidence="3">Response regulatory domain-containing protein</fullName>
    </recommendedName>
</protein>
<organism evidence="1 2">
    <name type="scientific">Ottowia flava</name>
    <dbReference type="NCBI Taxonomy" id="2675430"/>
    <lineage>
        <taxon>Bacteria</taxon>
        <taxon>Pseudomonadati</taxon>
        <taxon>Pseudomonadota</taxon>
        <taxon>Betaproteobacteria</taxon>
        <taxon>Burkholderiales</taxon>
        <taxon>Comamonadaceae</taxon>
        <taxon>Ottowia</taxon>
    </lineage>
</organism>
<proteinExistence type="predicted"/>
<dbReference type="EMBL" id="JBHUEJ010000034">
    <property type="protein sequence ID" value="MFD1711770.1"/>
    <property type="molecule type" value="Genomic_DNA"/>
</dbReference>
<comment type="caution">
    <text evidence="1">The sequence shown here is derived from an EMBL/GenBank/DDBJ whole genome shotgun (WGS) entry which is preliminary data.</text>
</comment>
<dbReference type="Proteomes" id="UP001597304">
    <property type="component" value="Unassembled WGS sequence"/>
</dbReference>
<dbReference type="InterPro" id="IPR011006">
    <property type="entry name" value="CheY-like_superfamily"/>
</dbReference>
<evidence type="ECO:0008006" key="3">
    <source>
        <dbReference type="Google" id="ProtNLM"/>
    </source>
</evidence>
<sequence>MALNWFSLRQAARTRVPPDAAAPARPVERSRPHMAAANGLTATVAADGPPIPWPDVVRLMGEEVSTSLNAASEQLDRLNRLEPGLVNGLGPLRDSIERARQAGLAAQQMLRLREDPPAQHREVLNLADVARAALTTRSDWFKRRQVSVRQGLAQAQVFADSSMTYLLIDEMLQWAGQLSPSVAITVDRSSRAGRPRLRVAAWCDPATTPEASWRSMRWMLWHQLARALDAQTQMEMRDDHVRVTVSLAAATDTQLAAAAEEHAGPSSVSAVIQGCRVLVVSTQPQRRAQCLQALAGYGVLVDQAEDAHQARRLANQHLPDALVYDASVPAQQMEHLREQIGAQAGSHPAMIEINEQAGATEFQASTIGAISTGRVAAGAIGQSLGPALVFELCKVM</sequence>
<reference evidence="2" key="1">
    <citation type="journal article" date="2019" name="Int. J. Syst. Evol. Microbiol.">
        <title>The Global Catalogue of Microorganisms (GCM) 10K type strain sequencing project: providing services to taxonomists for standard genome sequencing and annotation.</title>
        <authorList>
            <consortium name="The Broad Institute Genomics Platform"/>
            <consortium name="The Broad Institute Genome Sequencing Center for Infectious Disease"/>
            <person name="Wu L."/>
            <person name="Ma J."/>
        </authorList>
    </citation>
    <scope>NUCLEOTIDE SEQUENCE [LARGE SCALE GENOMIC DNA]</scope>
    <source>
        <strain evidence="2">LMG 29247</strain>
    </source>
</reference>
<dbReference type="SUPFAM" id="SSF52172">
    <property type="entry name" value="CheY-like"/>
    <property type="match status" value="1"/>
</dbReference>
<evidence type="ECO:0000313" key="2">
    <source>
        <dbReference type="Proteomes" id="UP001597304"/>
    </source>
</evidence>
<gene>
    <name evidence="1" type="ORF">ACFSF0_14225</name>
</gene>
<dbReference type="RefSeq" id="WP_147914446.1">
    <property type="nucleotide sequence ID" value="NZ_JBHUEJ010000034.1"/>
</dbReference>
<accession>A0ABW4KUV9</accession>